<sequence>MYQMHPHAWALYFDFLHEFRTLTYRGVAIGLFCHFPYYIGRMASKIEQPAFKQHLRHQPSREQIQPNFEQFLPHPDPATSLKAQNKKVLFLGGTYLHPLDPSRVLVLRTDDCASYRGLPTCNLQSYQSDVSTLIQEIQSRAQNIFQKLDDHPVFGVPMFSRKLIEQDIPTIIPWLVAVFDLLEQVPVAGVVVEGANATAKVSCILPTVAAMKGIPSLCLQHGIIGADRGWLPLYTTEQAVYGFYEKKFFQDAGVPEDRLEIAGHPRFDAIFERRHMNKADFCTKYQINPRKKWALIFTQPIWELTHLSNLVRHLLRYSLGVMIKLHPAEIRNDHWKERYKPLIERYPSVRWFTTECHLYNLMANADAAVSMNSTTGLEQLLMDKPVVYMGKGTGAPYRYSPQLTNPDPKIAATLVQRLIVDQSFRVFARRKRVRYLAKAYPVRQSKEKVFQLIERLTGINPHATSFH</sequence>
<dbReference type="InterPro" id="IPR007833">
    <property type="entry name" value="Capsule_polysaccharide_synth"/>
</dbReference>
<gene>
    <name evidence="1" type="ORF">JOE21_000314</name>
</gene>
<name>A0ABU1IHT3_9BACL</name>
<keyword evidence="2" id="KW-1185">Reference proteome</keyword>
<reference evidence="1 2" key="1">
    <citation type="submission" date="2023-07" db="EMBL/GenBank/DDBJ databases">
        <title>Genomic Encyclopedia of Type Strains, Phase IV (KMG-IV): sequencing the most valuable type-strain genomes for metagenomic binning, comparative biology and taxonomic classification.</title>
        <authorList>
            <person name="Goeker M."/>
        </authorList>
    </citation>
    <scope>NUCLEOTIDE SEQUENCE [LARGE SCALE GENOMIC DNA]</scope>
    <source>
        <strain evidence="1 2">DSM 45903</strain>
    </source>
</reference>
<dbReference type="Pfam" id="PF05159">
    <property type="entry name" value="Capsule_synth"/>
    <property type="match status" value="1"/>
</dbReference>
<dbReference type="SUPFAM" id="SSF53756">
    <property type="entry name" value="UDP-Glycosyltransferase/glycogen phosphorylase"/>
    <property type="match status" value="1"/>
</dbReference>
<dbReference type="Proteomes" id="UP001185012">
    <property type="component" value="Unassembled WGS sequence"/>
</dbReference>
<evidence type="ECO:0000313" key="1">
    <source>
        <dbReference type="EMBL" id="MDR6224326.1"/>
    </source>
</evidence>
<dbReference type="InterPro" id="IPR043148">
    <property type="entry name" value="TagF_C"/>
</dbReference>
<protein>
    <submittedName>
        <fullName evidence="1">Uncharacterized protein</fullName>
    </submittedName>
</protein>
<dbReference type="EMBL" id="JAVDQG010000001">
    <property type="protein sequence ID" value="MDR6224326.1"/>
    <property type="molecule type" value="Genomic_DNA"/>
</dbReference>
<evidence type="ECO:0000313" key="2">
    <source>
        <dbReference type="Proteomes" id="UP001185012"/>
    </source>
</evidence>
<proteinExistence type="predicted"/>
<comment type="caution">
    <text evidence="1">The sequence shown here is derived from an EMBL/GenBank/DDBJ whole genome shotgun (WGS) entry which is preliminary data.</text>
</comment>
<accession>A0ABU1IHT3</accession>
<dbReference type="RefSeq" id="WP_309861511.1">
    <property type="nucleotide sequence ID" value="NZ_JAVDQG010000001.1"/>
</dbReference>
<dbReference type="Gene3D" id="3.40.50.12580">
    <property type="match status" value="1"/>
</dbReference>
<organism evidence="1 2">
    <name type="scientific">Desmospora profundinema</name>
    <dbReference type="NCBI Taxonomy" id="1571184"/>
    <lineage>
        <taxon>Bacteria</taxon>
        <taxon>Bacillati</taxon>
        <taxon>Bacillota</taxon>
        <taxon>Bacilli</taxon>
        <taxon>Bacillales</taxon>
        <taxon>Thermoactinomycetaceae</taxon>
        <taxon>Desmospora</taxon>
    </lineage>
</organism>